<feature type="domain" description="SUI1" evidence="5">
    <location>
        <begin position="284"/>
        <end position="355"/>
    </location>
</feature>
<dbReference type="PROSITE" id="PS50296">
    <property type="entry name" value="SUI1"/>
    <property type="match status" value="1"/>
</dbReference>
<evidence type="ECO:0000256" key="3">
    <source>
        <dbReference type="ARBA" id="ARBA00020058"/>
    </source>
</evidence>
<dbReference type="GO" id="GO:0003729">
    <property type="term" value="F:mRNA binding"/>
    <property type="evidence" value="ECO:0007669"/>
    <property type="project" value="TreeGrafter"/>
</dbReference>
<dbReference type="Pfam" id="PF01253">
    <property type="entry name" value="SUI1"/>
    <property type="match status" value="1"/>
</dbReference>
<dbReference type="Proteomes" id="UP000298327">
    <property type="component" value="Unassembled WGS sequence"/>
</dbReference>
<dbReference type="InterPro" id="IPR048517">
    <property type="entry name" value="DENR_N"/>
</dbReference>
<evidence type="ECO:0000313" key="6">
    <source>
        <dbReference type="EMBL" id="TFY66917.1"/>
    </source>
</evidence>
<dbReference type="InterPro" id="IPR050318">
    <property type="entry name" value="DENR/SUI1_TIF"/>
</dbReference>
<name>A0A4Y9YYT3_9AGAM</name>
<reference evidence="6 7" key="1">
    <citation type="submission" date="2019-02" db="EMBL/GenBank/DDBJ databases">
        <title>Genome sequencing of the rare red list fungi Dentipellis fragilis.</title>
        <authorList>
            <person name="Buettner E."/>
            <person name="Kellner H."/>
        </authorList>
    </citation>
    <scope>NUCLEOTIDE SEQUENCE [LARGE SCALE GENOMIC DNA]</scope>
    <source>
        <strain evidence="6 7">DSM 105465</strain>
    </source>
</reference>
<dbReference type="GO" id="GO:0002188">
    <property type="term" value="P:translation reinitiation"/>
    <property type="evidence" value="ECO:0007669"/>
    <property type="project" value="TreeGrafter"/>
</dbReference>
<proteinExistence type="inferred from homology"/>
<dbReference type="GO" id="GO:0001731">
    <property type="term" value="P:formation of translation preinitiation complex"/>
    <property type="evidence" value="ECO:0007669"/>
    <property type="project" value="TreeGrafter"/>
</dbReference>
<dbReference type="AlphaFoldDB" id="A0A4Y9YYT3"/>
<dbReference type="Gene3D" id="3.30.780.10">
    <property type="entry name" value="SUI1-like domain"/>
    <property type="match status" value="1"/>
</dbReference>
<evidence type="ECO:0000256" key="4">
    <source>
        <dbReference type="SAM" id="MobiDB-lite"/>
    </source>
</evidence>
<feature type="compositionally biased region" description="Basic and acidic residues" evidence="4">
    <location>
        <begin position="37"/>
        <end position="61"/>
    </location>
</feature>
<dbReference type="InterPro" id="IPR046447">
    <property type="entry name" value="DENR_C"/>
</dbReference>
<dbReference type="InterPro" id="IPR001950">
    <property type="entry name" value="SUI1"/>
</dbReference>
<dbReference type="InterPro" id="IPR005873">
    <property type="entry name" value="DENR_eukaryotes"/>
</dbReference>
<dbReference type="STRING" id="205917.A0A4Y9YYT3"/>
<feature type="compositionally biased region" description="Basic and acidic residues" evidence="4">
    <location>
        <begin position="91"/>
        <end position="101"/>
    </location>
</feature>
<dbReference type="PANTHER" id="PTHR12789">
    <property type="entry name" value="DENSITY-REGULATED PROTEIN HOMOLOG"/>
    <property type="match status" value="1"/>
</dbReference>
<comment type="subunit">
    <text evidence="2">Interacts with the 40S ribosomal subunit.</text>
</comment>
<evidence type="ECO:0000256" key="1">
    <source>
        <dbReference type="ARBA" id="ARBA00007514"/>
    </source>
</evidence>
<dbReference type="Pfam" id="PF21023">
    <property type="entry name" value="DENR_N"/>
    <property type="match status" value="1"/>
</dbReference>
<dbReference type="EMBL" id="SEOQ01000208">
    <property type="protein sequence ID" value="TFY66917.1"/>
    <property type="molecule type" value="Genomic_DNA"/>
</dbReference>
<dbReference type="SUPFAM" id="SSF55159">
    <property type="entry name" value="eIF1-like"/>
    <property type="match status" value="1"/>
</dbReference>
<dbReference type="NCBIfam" id="TIGR01159">
    <property type="entry name" value="DRP1"/>
    <property type="match status" value="1"/>
</dbReference>
<dbReference type="PANTHER" id="PTHR12789:SF0">
    <property type="entry name" value="DENSITY-REGULATED PROTEIN"/>
    <property type="match status" value="1"/>
</dbReference>
<dbReference type="GO" id="GO:0003743">
    <property type="term" value="F:translation initiation factor activity"/>
    <property type="evidence" value="ECO:0007669"/>
    <property type="project" value="InterPro"/>
</dbReference>
<dbReference type="CDD" id="cd11607">
    <property type="entry name" value="DENR_C"/>
    <property type="match status" value="1"/>
</dbReference>
<comment type="caution">
    <text evidence="6">The sequence shown here is derived from an EMBL/GenBank/DDBJ whole genome shotgun (WGS) entry which is preliminary data.</text>
</comment>
<evidence type="ECO:0000313" key="7">
    <source>
        <dbReference type="Proteomes" id="UP000298327"/>
    </source>
</evidence>
<feature type="region of interest" description="Disordered" evidence="4">
    <location>
        <begin position="31"/>
        <end position="153"/>
    </location>
</feature>
<evidence type="ECO:0000256" key="2">
    <source>
        <dbReference type="ARBA" id="ARBA00011742"/>
    </source>
</evidence>
<organism evidence="6 7">
    <name type="scientific">Dentipellis fragilis</name>
    <dbReference type="NCBI Taxonomy" id="205917"/>
    <lineage>
        <taxon>Eukaryota</taxon>
        <taxon>Fungi</taxon>
        <taxon>Dikarya</taxon>
        <taxon>Basidiomycota</taxon>
        <taxon>Agaricomycotina</taxon>
        <taxon>Agaricomycetes</taxon>
        <taxon>Russulales</taxon>
        <taxon>Hericiaceae</taxon>
        <taxon>Dentipellis</taxon>
    </lineage>
</organism>
<sequence>MSASQLSRFSSRLLLSNNTLLRAVAPSTRSFAAATTVREETKHTADSYFKDVDSTLSEDPKTLTVDSSSEAVQRPHHPPSGEFSRAGIQTDEYRSVDKQHPYDAPNGAGKDQKLRYGARPQLQYSDEKKPETSGSDEGPAGKSAGGRRPEGKHSRLLPLYSTWQALAQGSNTLLAPTMSTSTEQAAPVEEKHATPPLQVLYCGVCTFPVEYCEFGSSFTKCKEWLQSEHPDIYPKYYSDEALQAKLGTLSLEAQSKLEKDTAKKEAKAEAKAIAAKKKKMASQVTIKRIERNKRKYVTAVHGLEVFDIDMKKAAKLFAQRFATGASVTKNSAGQDEIVVQGDVSQEIFDMMEEANEGGAEGGGAKGKKGLDVLKGIVVDNVEMVEEKKKKSSD</sequence>
<comment type="similarity">
    <text evidence="1">Belongs to the DENR family.</text>
</comment>
<keyword evidence="7" id="KW-1185">Reference proteome</keyword>
<protein>
    <recommendedName>
        <fullName evidence="3">Translation machinery-associated protein 22</fullName>
    </recommendedName>
</protein>
<evidence type="ECO:0000259" key="5">
    <source>
        <dbReference type="PROSITE" id="PS50296"/>
    </source>
</evidence>
<dbReference type="OrthoDB" id="277199at2759"/>
<gene>
    <name evidence="6" type="ORF">EVG20_g4176</name>
</gene>
<dbReference type="InterPro" id="IPR036877">
    <property type="entry name" value="SUI1_dom_sf"/>
</dbReference>
<accession>A0A4Y9YYT3</accession>